<evidence type="ECO:0000256" key="6">
    <source>
        <dbReference type="ARBA" id="ARBA00023159"/>
    </source>
</evidence>
<evidence type="ECO:0000256" key="5">
    <source>
        <dbReference type="ARBA" id="ARBA00023125"/>
    </source>
</evidence>
<keyword evidence="5" id="KW-0238">DNA-binding</keyword>
<dbReference type="SMART" id="SM01014">
    <property type="entry name" value="ARID"/>
    <property type="match status" value="1"/>
</dbReference>
<organism evidence="11 12">
    <name type="scientific">Myripristis murdjan</name>
    <name type="common">pinecone soldierfish</name>
    <dbReference type="NCBI Taxonomy" id="586833"/>
    <lineage>
        <taxon>Eukaryota</taxon>
        <taxon>Metazoa</taxon>
        <taxon>Chordata</taxon>
        <taxon>Craniata</taxon>
        <taxon>Vertebrata</taxon>
        <taxon>Euteleostomi</taxon>
        <taxon>Actinopterygii</taxon>
        <taxon>Neopterygii</taxon>
        <taxon>Teleostei</taxon>
        <taxon>Neoteleostei</taxon>
        <taxon>Acanthomorphata</taxon>
        <taxon>Holocentriformes</taxon>
        <taxon>Holocentridae</taxon>
        <taxon>Myripristis</taxon>
    </lineage>
</organism>
<dbReference type="SUPFAM" id="SSF46774">
    <property type="entry name" value="ARID-like"/>
    <property type="match status" value="1"/>
</dbReference>
<reference evidence="11" key="1">
    <citation type="submission" date="2019-06" db="EMBL/GenBank/DDBJ databases">
        <authorList>
            <consortium name="Wellcome Sanger Institute Data Sharing"/>
        </authorList>
    </citation>
    <scope>NUCLEOTIDE SEQUENCE [LARGE SCALE GENOMIC DNA]</scope>
</reference>
<feature type="compositionally biased region" description="Pro residues" evidence="9">
    <location>
        <begin position="721"/>
        <end position="737"/>
    </location>
</feature>
<proteinExistence type="inferred from homology"/>
<comment type="subcellular location">
    <subcellularLocation>
        <location evidence="1">Nucleus</location>
    </subcellularLocation>
</comment>
<evidence type="ECO:0000259" key="10">
    <source>
        <dbReference type="PROSITE" id="PS51011"/>
    </source>
</evidence>
<dbReference type="Proteomes" id="UP000472263">
    <property type="component" value="Chromosome 19"/>
</dbReference>
<keyword evidence="12" id="KW-1185">Reference proteome</keyword>
<dbReference type="InterPro" id="IPR001606">
    <property type="entry name" value="ARID_dom"/>
</dbReference>
<dbReference type="InterPro" id="IPR051232">
    <property type="entry name" value="ARID/SWI1_ChromRemod"/>
</dbReference>
<evidence type="ECO:0000256" key="2">
    <source>
        <dbReference type="ARBA" id="ARBA00010608"/>
    </source>
</evidence>
<feature type="compositionally biased region" description="Basic and acidic residues" evidence="9">
    <location>
        <begin position="689"/>
        <end position="719"/>
    </location>
</feature>
<feature type="region of interest" description="Disordered" evidence="9">
    <location>
        <begin position="258"/>
        <end position="284"/>
    </location>
</feature>
<gene>
    <name evidence="11" type="primary">arid5b</name>
</gene>
<feature type="compositionally biased region" description="Basic and acidic residues" evidence="9">
    <location>
        <begin position="395"/>
        <end position="404"/>
    </location>
</feature>
<feature type="region of interest" description="Disordered" evidence="9">
    <location>
        <begin position="467"/>
        <end position="494"/>
    </location>
</feature>
<dbReference type="InParanoid" id="A0A667X5L4"/>
<dbReference type="PANTHER" id="PTHR13964:SF37">
    <property type="entry name" value="AT-RICH INTERACTIVE DOMAIN-CONTAINING PROTEIN 5B"/>
    <property type="match status" value="1"/>
</dbReference>
<feature type="region of interest" description="Disordered" evidence="9">
    <location>
        <begin position="634"/>
        <end position="660"/>
    </location>
</feature>
<keyword evidence="4" id="KW-0805">Transcription regulation</keyword>
<keyword evidence="6" id="KW-0010">Activator</keyword>
<dbReference type="AlphaFoldDB" id="A0A667X5L4"/>
<evidence type="ECO:0000256" key="8">
    <source>
        <dbReference type="ARBA" id="ARBA00023242"/>
    </source>
</evidence>
<dbReference type="Gene3D" id="1.10.150.60">
    <property type="entry name" value="ARID DNA-binding domain"/>
    <property type="match status" value="1"/>
</dbReference>
<feature type="compositionally biased region" description="Basic and acidic residues" evidence="9">
    <location>
        <begin position="477"/>
        <end position="494"/>
    </location>
</feature>
<feature type="compositionally biased region" description="Polar residues" evidence="9">
    <location>
        <begin position="853"/>
        <end position="863"/>
    </location>
</feature>
<evidence type="ECO:0000256" key="3">
    <source>
        <dbReference type="ARBA" id="ARBA00013841"/>
    </source>
</evidence>
<evidence type="ECO:0000313" key="12">
    <source>
        <dbReference type="Proteomes" id="UP000472263"/>
    </source>
</evidence>
<dbReference type="Gene3D" id="2.30.30.490">
    <property type="match status" value="1"/>
</dbReference>
<feature type="region of interest" description="Disordered" evidence="9">
    <location>
        <begin position="393"/>
        <end position="449"/>
    </location>
</feature>
<dbReference type="PANTHER" id="PTHR13964">
    <property type="entry name" value="RBP-RELATED"/>
    <property type="match status" value="1"/>
</dbReference>
<dbReference type="FunFam" id="1.10.150.60:FF:000004">
    <property type="entry name" value="AT-rich interactive domain-containing protein 5B"/>
    <property type="match status" value="1"/>
</dbReference>
<dbReference type="Pfam" id="PF01388">
    <property type="entry name" value="ARID"/>
    <property type="match status" value="1"/>
</dbReference>
<dbReference type="FunCoup" id="A0A667X5L4">
    <property type="interactions" value="781"/>
</dbReference>
<dbReference type="InterPro" id="IPR030408">
    <property type="entry name" value="ARID5B_ARID/BRIGHT_DNA-bd"/>
</dbReference>
<dbReference type="GeneTree" id="ENSGT00940000163584"/>
<reference evidence="11" key="2">
    <citation type="submission" date="2025-08" db="UniProtKB">
        <authorList>
            <consortium name="Ensembl"/>
        </authorList>
    </citation>
    <scope>IDENTIFICATION</scope>
</reference>
<dbReference type="SMART" id="SM00501">
    <property type="entry name" value="BRIGHT"/>
    <property type="match status" value="1"/>
</dbReference>
<keyword evidence="8" id="KW-0539">Nucleus</keyword>
<evidence type="ECO:0000256" key="7">
    <source>
        <dbReference type="ARBA" id="ARBA00023163"/>
    </source>
</evidence>
<dbReference type="PROSITE" id="PS51011">
    <property type="entry name" value="ARID"/>
    <property type="match status" value="1"/>
</dbReference>
<dbReference type="CDD" id="cd16885">
    <property type="entry name" value="ARID_ARID5B"/>
    <property type="match status" value="1"/>
</dbReference>
<evidence type="ECO:0000256" key="9">
    <source>
        <dbReference type="SAM" id="MobiDB-lite"/>
    </source>
</evidence>
<accession>A0A667X5L4</accession>
<dbReference type="GO" id="GO:0005634">
    <property type="term" value="C:nucleus"/>
    <property type="evidence" value="ECO:0007669"/>
    <property type="project" value="UniProtKB-SubCell"/>
</dbReference>
<dbReference type="GO" id="GO:0006357">
    <property type="term" value="P:regulation of transcription by RNA polymerase II"/>
    <property type="evidence" value="ECO:0007669"/>
    <property type="project" value="TreeGrafter"/>
</dbReference>
<feature type="compositionally biased region" description="Low complexity" evidence="9">
    <location>
        <begin position="822"/>
        <end position="841"/>
    </location>
</feature>
<dbReference type="GO" id="GO:0000976">
    <property type="term" value="F:transcription cis-regulatory region binding"/>
    <property type="evidence" value="ECO:0007669"/>
    <property type="project" value="TreeGrafter"/>
</dbReference>
<feature type="compositionally biased region" description="Polar residues" evidence="9">
    <location>
        <begin position="800"/>
        <end position="821"/>
    </location>
</feature>
<feature type="region of interest" description="Disordered" evidence="9">
    <location>
        <begin position="689"/>
        <end position="777"/>
    </location>
</feature>
<feature type="domain" description="ARID" evidence="10">
    <location>
        <begin position="306"/>
        <end position="398"/>
    </location>
</feature>
<evidence type="ECO:0000256" key="4">
    <source>
        <dbReference type="ARBA" id="ARBA00023015"/>
    </source>
</evidence>
<name>A0A667X5L4_9TELE</name>
<dbReference type="Ensembl" id="ENSMMDT00005010856.1">
    <property type="protein sequence ID" value="ENSMMDP00005010542.1"/>
    <property type="gene ID" value="ENSMMDG00005005680.1"/>
</dbReference>
<keyword evidence="7" id="KW-0804">Transcription</keyword>
<dbReference type="InterPro" id="IPR036431">
    <property type="entry name" value="ARID_dom_sf"/>
</dbReference>
<feature type="region of interest" description="Disordered" evidence="9">
    <location>
        <begin position="800"/>
        <end position="870"/>
    </location>
</feature>
<evidence type="ECO:0000256" key="1">
    <source>
        <dbReference type="ARBA" id="ARBA00004123"/>
    </source>
</evidence>
<reference evidence="11" key="3">
    <citation type="submission" date="2025-09" db="UniProtKB">
        <authorList>
            <consortium name="Ensembl"/>
        </authorList>
    </citation>
    <scope>IDENTIFICATION</scope>
</reference>
<evidence type="ECO:0000313" key="11">
    <source>
        <dbReference type="Ensembl" id="ENSMMDP00005010542.1"/>
    </source>
</evidence>
<sequence length="1172" mass="129805">IYEIMTCGVFPQWVGSPCGLHGPYVFYKAFRFHLDGKRRILSLGDFFLVRCLPGEPLCIAELQLLWEERTNQQLLSSSKLYFLPEDTPQGRTVNHGEDEVIAVSEKVIVRLEDLVKWTVWDSQAWSRGMKAIPLKRSVVHRDGAKTEQKDPHFLRYRDSTLNSGLNFKDVLKEKAELGEDLSLKRVLVLSYPQYCRYRSVLARLRERPPSLLTDQVVLALGGIAALSDNTHILYCRDTFDHPTLLHNESVCDEFAPNLKGRPRKKKPSISLRRDSQSQGQGWELKEGRNSAKVQLAGGEGGGEECRAEEQAFLVSLYKYMKERKTPIERIPYLGFKQINLWTMFQAAQKLGGYELITARRQWKNVYDELGGNPGSTSAATCTRRHYERLILPYERFTKGEEDKPLPQTKPRKQEAGSSAESPGDVSGPTPKTKLTNGLKQPAQKPHPERDVALATKVQDKNASIFMTRLDPPQLPHTKQERQSPGEENAEKGKEIQLILNEEKERRKRRSSGCEPSYLPTPAVTNESVLPFGTPKVLNHSHPAMDIWQQDQAAVKDQCHVGMISPTLKLRSLQSPTVPDPPSERANLPRREETYLGFTSILYPPRVNPQIMSPLAKKKLLSQVSGTGVPNHNHFPSSFGPPPPLISSSLTNGINEEPVGQPVTAMDSSVAVLNRPSVIQHAQSFKLRGMDERYDGVQRDRGIEREERAPSPTRSHEHHLPRPSPPMLAPEMPRPSRTPPGFISDLYSPSSHLQSLYRKVESHPSQGKGQGLSLPKDTESSASFLPVVAHHEQTYSTNIHLQDKSNNSNHPRTAPTDDQPTDLSLPKSSSLKPHPHASSSHPLPQPMMHKESTHLPNDATSPPVFQNGHRAHGTAYQPRACRVPPMTVSTAHTPALVLNSQVNDPNHAVRPILGSKVTPQNICAARPLKRPLEELENGTSERKIRAVTPMHASSLSSSSLSVLNLKDAVISSSPPRKTRTPEELDDDSARASAIMKSAPVVVTDAMHTAHVHIGSSFVEGNVGGPKGSTAAPFPLLPTPTTPHIYPTALYPAGAFALSQVPDLCRDTLRTSLTTGYPPSSHSHPHHPLQYLKNQSAAVLSPLVPPFAIHSFMMQRQLLAQAAASPTHMYQHPVAAATSYGELLHHGLYPMSINPQPTFSPPQLSSVHPSTKLS</sequence>
<protein>
    <recommendedName>
        <fullName evidence="3">AT-rich interactive domain-containing protein 5B</fullName>
    </recommendedName>
</protein>
<dbReference type="InterPro" id="IPR043151">
    <property type="entry name" value="BAH_sf"/>
</dbReference>
<feature type="region of interest" description="Disordered" evidence="9">
    <location>
        <begin position="502"/>
        <end position="521"/>
    </location>
</feature>
<comment type="similarity">
    <text evidence="2">Belongs to the ARID5B family.</text>
</comment>